<keyword evidence="2" id="KW-1185">Reference proteome</keyword>
<evidence type="ECO:0000313" key="2">
    <source>
        <dbReference type="Proteomes" id="UP000700596"/>
    </source>
</evidence>
<protein>
    <submittedName>
        <fullName evidence="1">Uncharacterized protein</fullName>
    </submittedName>
</protein>
<name>A0A9P9DNT6_9PLEO</name>
<dbReference type="AlphaFoldDB" id="A0A9P9DNT6"/>
<dbReference type="EMBL" id="JAGMWT010000009">
    <property type="protein sequence ID" value="KAH7122337.1"/>
    <property type="molecule type" value="Genomic_DNA"/>
</dbReference>
<proteinExistence type="predicted"/>
<reference evidence="1" key="1">
    <citation type="journal article" date="2021" name="Nat. Commun.">
        <title>Genetic determinants of endophytism in the Arabidopsis root mycobiome.</title>
        <authorList>
            <person name="Mesny F."/>
            <person name="Miyauchi S."/>
            <person name="Thiergart T."/>
            <person name="Pickel B."/>
            <person name="Atanasova L."/>
            <person name="Karlsson M."/>
            <person name="Huettel B."/>
            <person name="Barry K.W."/>
            <person name="Haridas S."/>
            <person name="Chen C."/>
            <person name="Bauer D."/>
            <person name="Andreopoulos W."/>
            <person name="Pangilinan J."/>
            <person name="LaButti K."/>
            <person name="Riley R."/>
            <person name="Lipzen A."/>
            <person name="Clum A."/>
            <person name="Drula E."/>
            <person name="Henrissat B."/>
            <person name="Kohler A."/>
            <person name="Grigoriev I.V."/>
            <person name="Martin F.M."/>
            <person name="Hacquard S."/>
        </authorList>
    </citation>
    <scope>NUCLEOTIDE SEQUENCE</scope>
    <source>
        <strain evidence="1">MPI-CAGE-CH-0243</strain>
    </source>
</reference>
<evidence type="ECO:0000313" key="1">
    <source>
        <dbReference type="EMBL" id="KAH7122337.1"/>
    </source>
</evidence>
<gene>
    <name evidence="1" type="ORF">B0J11DRAFT_531202</name>
</gene>
<accession>A0A9P9DNT6</accession>
<comment type="caution">
    <text evidence="1">The sequence shown here is derived from an EMBL/GenBank/DDBJ whole genome shotgun (WGS) entry which is preliminary data.</text>
</comment>
<organism evidence="1 2">
    <name type="scientific">Dendryphion nanum</name>
    <dbReference type="NCBI Taxonomy" id="256645"/>
    <lineage>
        <taxon>Eukaryota</taxon>
        <taxon>Fungi</taxon>
        <taxon>Dikarya</taxon>
        <taxon>Ascomycota</taxon>
        <taxon>Pezizomycotina</taxon>
        <taxon>Dothideomycetes</taxon>
        <taxon>Pleosporomycetidae</taxon>
        <taxon>Pleosporales</taxon>
        <taxon>Torulaceae</taxon>
        <taxon>Dendryphion</taxon>
    </lineage>
</organism>
<dbReference type="Proteomes" id="UP000700596">
    <property type="component" value="Unassembled WGS sequence"/>
</dbReference>
<dbReference type="OrthoDB" id="2142759at2759"/>
<sequence>MLADKLETSFAAVVSVRACGPVSLFLTNSTGIYHSNHCILHKSSYYFHLPPSRSYVDAGCPDLRCPIVPTFREWRFPHGQLPSLYPDIRHEMFRAWRARVRFDVADAGCTHLSAERSGMAV</sequence>